<dbReference type="InterPro" id="IPR050317">
    <property type="entry name" value="Plant_Fungal_Acyltransferase"/>
</dbReference>
<dbReference type="RefSeq" id="XP_022405299.1">
    <property type="nucleotide sequence ID" value="XM_022542531.1"/>
</dbReference>
<keyword evidence="2" id="KW-0012">Acyltransferase</keyword>
<accession>A0A1L9VXH3</accession>
<dbReference type="GeneID" id="34458792"/>
<dbReference type="EMBL" id="KV878889">
    <property type="protein sequence ID" value="OJJ88623.1"/>
    <property type="molecule type" value="Genomic_DNA"/>
</dbReference>
<gene>
    <name evidence="4" type="ORF">ASPGLDRAFT_163154</name>
</gene>
<keyword evidence="5" id="KW-1185">Reference proteome</keyword>
<dbReference type="VEuPathDB" id="FungiDB:ASPGLDRAFT_163154"/>
<dbReference type="Gene3D" id="3.30.559.10">
    <property type="entry name" value="Chloramphenicol acetyltransferase-like domain"/>
    <property type="match status" value="2"/>
</dbReference>
<evidence type="ECO:0000313" key="4">
    <source>
        <dbReference type="EMBL" id="OJJ88623.1"/>
    </source>
</evidence>
<feature type="domain" description="Trichothecene 3-O-acetyltransferase-like N-terminal" evidence="3">
    <location>
        <begin position="26"/>
        <end position="165"/>
    </location>
</feature>
<reference evidence="5" key="1">
    <citation type="journal article" date="2017" name="Genome Biol.">
        <title>Comparative genomics reveals high biological diversity and specific adaptations in the industrially and medically important fungal genus Aspergillus.</title>
        <authorList>
            <person name="de Vries R.P."/>
            <person name="Riley R."/>
            <person name="Wiebenga A."/>
            <person name="Aguilar-Osorio G."/>
            <person name="Amillis S."/>
            <person name="Uchima C.A."/>
            <person name="Anderluh G."/>
            <person name="Asadollahi M."/>
            <person name="Askin M."/>
            <person name="Barry K."/>
            <person name="Battaglia E."/>
            <person name="Bayram O."/>
            <person name="Benocci T."/>
            <person name="Braus-Stromeyer S.A."/>
            <person name="Caldana C."/>
            <person name="Canovas D."/>
            <person name="Cerqueira G.C."/>
            <person name="Chen F."/>
            <person name="Chen W."/>
            <person name="Choi C."/>
            <person name="Clum A."/>
            <person name="Dos Santos R.A."/>
            <person name="Damasio A.R."/>
            <person name="Diallinas G."/>
            <person name="Emri T."/>
            <person name="Fekete E."/>
            <person name="Flipphi M."/>
            <person name="Freyberg S."/>
            <person name="Gallo A."/>
            <person name="Gournas C."/>
            <person name="Habgood R."/>
            <person name="Hainaut M."/>
            <person name="Harispe M.L."/>
            <person name="Henrissat B."/>
            <person name="Hilden K.S."/>
            <person name="Hope R."/>
            <person name="Hossain A."/>
            <person name="Karabika E."/>
            <person name="Karaffa L."/>
            <person name="Karanyi Z."/>
            <person name="Krasevec N."/>
            <person name="Kuo A."/>
            <person name="Kusch H."/>
            <person name="LaButti K."/>
            <person name="Lagendijk E.L."/>
            <person name="Lapidus A."/>
            <person name="Levasseur A."/>
            <person name="Lindquist E."/>
            <person name="Lipzen A."/>
            <person name="Logrieco A.F."/>
            <person name="MacCabe A."/>
            <person name="Maekelae M.R."/>
            <person name="Malavazi I."/>
            <person name="Melin P."/>
            <person name="Meyer V."/>
            <person name="Mielnichuk N."/>
            <person name="Miskei M."/>
            <person name="Molnar A.P."/>
            <person name="Mule G."/>
            <person name="Ngan C.Y."/>
            <person name="Orejas M."/>
            <person name="Orosz E."/>
            <person name="Ouedraogo J.P."/>
            <person name="Overkamp K.M."/>
            <person name="Park H.-S."/>
            <person name="Perrone G."/>
            <person name="Piumi F."/>
            <person name="Punt P.J."/>
            <person name="Ram A.F."/>
            <person name="Ramon A."/>
            <person name="Rauscher S."/>
            <person name="Record E."/>
            <person name="Riano-Pachon D.M."/>
            <person name="Robert V."/>
            <person name="Roehrig J."/>
            <person name="Ruller R."/>
            <person name="Salamov A."/>
            <person name="Salih N.S."/>
            <person name="Samson R.A."/>
            <person name="Sandor E."/>
            <person name="Sanguinetti M."/>
            <person name="Schuetze T."/>
            <person name="Sepcic K."/>
            <person name="Shelest E."/>
            <person name="Sherlock G."/>
            <person name="Sophianopoulou V."/>
            <person name="Squina F.M."/>
            <person name="Sun H."/>
            <person name="Susca A."/>
            <person name="Todd R.B."/>
            <person name="Tsang A."/>
            <person name="Unkles S.E."/>
            <person name="van de Wiele N."/>
            <person name="van Rossen-Uffink D."/>
            <person name="Oliveira J.V."/>
            <person name="Vesth T.C."/>
            <person name="Visser J."/>
            <person name="Yu J.-H."/>
            <person name="Zhou M."/>
            <person name="Andersen M.R."/>
            <person name="Archer D.B."/>
            <person name="Baker S.E."/>
            <person name="Benoit I."/>
            <person name="Brakhage A.A."/>
            <person name="Braus G.H."/>
            <person name="Fischer R."/>
            <person name="Frisvad J.C."/>
            <person name="Goldman G.H."/>
            <person name="Houbraken J."/>
            <person name="Oakley B."/>
            <person name="Pocsi I."/>
            <person name="Scazzocchio C."/>
            <person name="Seiboth B."/>
            <person name="vanKuyk P.A."/>
            <person name="Wortman J."/>
            <person name="Dyer P.S."/>
            <person name="Grigoriev I.V."/>
        </authorList>
    </citation>
    <scope>NUCLEOTIDE SEQUENCE [LARGE SCALE GENOMIC DNA]</scope>
    <source>
        <strain evidence="5">CBS 516.65</strain>
    </source>
</reference>
<organism evidence="4 5">
    <name type="scientific">Aspergillus glaucus CBS 516.65</name>
    <dbReference type="NCBI Taxonomy" id="1160497"/>
    <lineage>
        <taxon>Eukaryota</taxon>
        <taxon>Fungi</taxon>
        <taxon>Dikarya</taxon>
        <taxon>Ascomycota</taxon>
        <taxon>Pezizomycotina</taxon>
        <taxon>Eurotiomycetes</taxon>
        <taxon>Eurotiomycetidae</taxon>
        <taxon>Eurotiales</taxon>
        <taxon>Aspergillaceae</taxon>
        <taxon>Aspergillus</taxon>
        <taxon>Aspergillus subgen. Aspergillus</taxon>
    </lineage>
</organism>
<dbReference type="PANTHER" id="PTHR31642">
    <property type="entry name" value="TRICHOTHECENE 3-O-ACETYLTRANSFERASE"/>
    <property type="match status" value="1"/>
</dbReference>
<dbReference type="OrthoDB" id="1862401at2759"/>
<protein>
    <recommendedName>
        <fullName evidence="3">Trichothecene 3-O-acetyltransferase-like N-terminal domain-containing protein</fullName>
    </recommendedName>
</protein>
<dbReference type="Pfam" id="PF22664">
    <property type="entry name" value="TRI-like_N"/>
    <property type="match status" value="1"/>
</dbReference>
<proteinExistence type="predicted"/>
<dbReference type="AlphaFoldDB" id="A0A1L9VXH3"/>
<keyword evidence="1" id="KW-0808">Transferase</keyword>
<name>A0A1L9VXH3_ASPGL</name>
<evidence type="ECO:0000313" key="5">
    <source>
        <dbReference type="Proteomes" id="UP000184300"/>
    </source>
</evidence>
<dbReference type="InterPro" id="IPR023213">
    <property type="entry name" value="CAT-like_dom_sf"/>
</dbReference>
<evidence type="ECO:0000259" key="3">
    <source>
        <dbReference type="Pfam" id="PF22664"/>
    </source>
</evidence>
<dbReference type="InterPro" id="IPR054710">
    <property type="entry name" value="Tri101-like_N"/>
</dbReference>
<dbReference type="GO" id="GO:0016747">
    <property type="term" value="F:acyltransferase activity, transferring groups other than amino-acyl groups"/>
    <property type="evidence" value="ECO:0007669"/>
    <property type="project" value="TreeGrafter"/>
</dbReference>
<dbReference type="Proteomes" id="UP000184300">
    <property type="component" value="Unassembled WGS sequence"/>
</dbReference>
<dbReference type="GO" id="GO:0044550">
    <property type="term" value="P:secondary metabolite biosynthetic process"/>
    <property type="evidence" value="ECO:0007669"/>
    <property type="project" value="TreeGrafter"/>
</dbReference>
<dbReference type="PANTHER" id="PTHR31642:SF310">
    <property type="entry name" value="FATTY ALCOHOL:CAFFEOYL-COA ACYLTRANSFERASE"/>
    <property type="match status" value="1"/>
</dbReference>
<evidence type="ECO:0000256" key="2">
    <source>
        <dbReference type="ARBA" id="ARBA00023315"/>
    </source>
</evidence>
<sequence>MGSILDYNNASVPALTSLERIGPKGYLRYVFPFQLAEDYNIDAVATVLRTGYDALKGRIPVVACEAIPDLNSKQTGVLKLQRLDGSDIEDIVVKDLRNSDTFPQHYSELKEKAFPVAAFDGDILCRRSVWPTPGERLPISLVQANFIRGGLILTWCILHMVGDGTSFYTWTKVWADECRRALQESFEPVHLDEAIWRDRSRMMMPSGRNFGFLKTHPEYTLLPFTPAGAPPKMLSPHHRGQVFYFSPAALKKLKAEASPARATVPSDQPWISTNDALSALLWRTVMTVQSPLDTLKGNPVSVFNIAIDGRQRTDPPVHPETQGCFLEYIAVSLPVRKILGSQNIADLATLIRKAVLRANNKYTEDVMTLVEQLEDVDRLVPTAFLDVPGFNCILSSWVGFELYPLEWGSLLGKIEAVRTPSVGCINGLQIVLPPLPDGGVEILMGVEEGCLGRLLEEPLWMEYAVAR</sequence>
<evidence type="ECO:0000256" key="1">
    <source>
        <dbReference type="ARBA" id="ARBA00022679"/>
    </source>
</evidence>
<dbReference type="STRING" id="1160497.A0A1L9VXH3"/>